<evidence type="ECO:0000313" key="2">
    <source>
        <dbReference type="EMBL" id="JAT37633.1"/>
    </source>
</evidence>
<feature type="non-terminal residue" evidence="2">
    <location>
        <position position="1"/>
    </location>
</feature>
<sequence length="184" mass="20979">YGRRRGSYGRSYGTRGLEDPPSSRSSPSRLQLDDDFWDFHPPPKLFPGKLYIERQPKPSNIDDSLFPNPPRQEIPAKKKPTEGNSANKKVNKIEKPSPDVEPYLNTKKTSTTSNSHKSNKGSTSGTVPAKTKKVDAAEESQWTIQKPVAPTNDDFSFYIREDDDDFDDDNDNDDDDDNHKDYRW</sequence>
<dbReference type="EMBL" id="GEBQ01002344">
    <property type="protein sequence ID" value="JAT37633.1"/>
    <property type="molecule type" value="Transcribed_RNA"/>
</dbReference>
<dbReference type="AlphaFoldDB" id="A0A1B6MNZ9"/>
<feature type="compositionally biased region" description="Low complexity" evidence="1">
    <location>
        <begin position="8"/>
        <end position="29"/>
    </location>
</feature>
<feature type="region of interest" description="Disordered" evidence="1">
    <location>
        <begin position="1"/>
        <end position="184"/>
    </location>
</feature>
<gene>
    <name evidence="2" type="ORF">g.5962</name>
</gene>
<proteinExistence type="predicted"/>
<feature type="compositionally biased region" description="Acidic residues" evidence="1">
    <location>
        <begin position="161"/>
        <end position="176"/>
    </location>
</feature>
<feature type="compositionally biased region" description="Low complexity" evidence="1">
    <location>
        <begin position="105"/>
        <end position="126"/>
    </location>
</feature>
<reference evidence="2" key="1">
    <citation type="submission" date="2015-11" db="EMBL/GenBank/DDBJ databases">
        <title>De novo transcriptome assembly of four potential Pierce s Disease insect vectors from Arizona vineyards.</title>
        <authorList>
            <person name="Tassone E.E."/>
        </authorList>
    </citation>
    <scope>NUCLEOTIDE SEQUENCE</scope>
</reference>
<accession>A0A1B6MNZ9</accession>
<organism evidence="2">
    <name type="scientific">Graphocephala atropunctata</name>
    <dbReference type="NCBI Taxonomy" id="36148"/>
    <lineage>
        <taxon>Eukaryota</taxon>
        <taxon>Metazoa</taxon>
        <taxon>Ecdysozoa</taxon>
        <taxon>Arthropoda</taxon>
        <taxon>Hexapoda</taxon>
        <taxon>Insecta</taxon>
        <taxon>Pterygota</taxon>
        <taxon>Neoptera</taxon>
        <taxon>Paraneoptera</taxon>
        <taxon>Hemiptera</taxon>
        <taxon>Auchenorrhyncha</taxon>
        <taxon>Membracoidea</taxon>
        <taxon>Cicadellidae</taxon>
        <taxon>Cicadellinae</taxon>
        <taxon>Cicadellini</taxon>
        <taxon>Graphocephala</taxon>
    </lineage>
</organism>
<protein>
    <submittedName>
        <fullName evidence="2">Uncharacterized protein</fullName>
    </submittedName>
</protein>
<evidence type="ECO:0000256" key="1">
    <source>
        <dbReference type="SAM" id="MobiDB-lite"/>
    </source>
</evidence>
<name>A0A1B6MNZ9_9HEMI</name>